<name>A0ABV4VFZ8_9GAMM</name>
<evidence type="ECO:0000256" key="3">
    <source>
        <dbReference type="ARBA" id="ARBA00022679"/>
    </source>
</evidence>
<dbReference type="GO" id="GO:0016757">
    <property type="term" value="F:glycosyltransferase activity"/>
    <property type="evidence" value="ECO:0007669"/>
    <property type="project" value="UniProtKB-KW"/>
</dbReference>
<evidence type="ECO:0000256" key="1">
    <source>
        <dbReference type="ARBA" id="ARBA00006739"/>
    </source>
</evidence>
<sequence length="266" mass="30712">MKIVFITVSYNNFVSTKEYIESFLSLDNSASTRLIVVDNSIVPDEKLRSLIEKLPETISYVRQNENNGYMAACNYGYKLIRSDLDADSVVIYSNNDLIFNTSDMIDKITFLFNNDSSLGVLSPKVIDVHTSLNLNPFLTNRPKLLTFFKLKLLYLNYFVCDIYHKFKRTSHKNIKSSVKSEIYATHGCIFIMSNKILDELPDDEYFLYGEEVTIAELCRRLSYSTKYFDEISVSHVSHATTGNGFSKSQFKNKKNAINYILGRYKW</sequence>
<comment type="caution">
    <text evidence="5">The sequence shown here is derived from an EMBL/GenBank/DDBJ whole genome shotgun (WGS) entry which is preliminary data.</text>
</comment>
<dbReference type="EMBL" id="JBHFGU010000002">
    <property type="protein sequence ID" value="MFB2619211.1"/>
    <property type="molecule type" value="Genomic_DNA"/>
</dbReference>
<keyword evidence="6" id="KW-1185">Reference proteome</keyword>
<organism evidence="5 6">
    <name type="scientific">Shewanella mangrovisoli</name>
    <dbReference type="NCBI Taxonomy" id="2864211"/>
    <lineage>
        <taxon>Bacteria</taxon>
        <taxon>Pseudomonadati</taxon>
        <taxon>Pseudomonadota</taxon>
        <taxon>Gammaproteobacteria</taxon>
        <taxon>Alteromonadales</taxon>
        <taxon>Shewanellaceae</taxon>
        <taxon>Shewanella</taxon>
    </lineage>
</organism>
<feature type="domain" description="Glycosyltransferase 2-like" evidence="4">
    <location>
        <begin position="6"/>
        <end position="122"/>
    </location>
</feature>
<dbReference type="PANTHER" id="PTHR43179:SF12">
    <property type="entry name" value="GALACTOFURANOSYLTRANSFERASE GLFT2"/>
    <property type="match status" value="1"/>
</dbReference>
<dbReference type="InterPro" id="IPR029044">
    <property type="entry name" value="Nucleotide-diphossugar_trans"/>
</dbReference>
<reference evidence="5 6" key="1">
    <citation type="submission" date="2024-09" db="EMBL/GenBank/DDBJ databases">
        <authorList>
            <person name="Zhang Y."/>
        </authorList>
    </citation>
    <scope>NUCLEOTIDE SEQUENCE [LARGE SCALE GENOMIC DNA]</scope>
    <source>
        <strain evidence="5 6">ZJ318</strain>
    </source>
</reference>
<evidence type="ECO:0000313" key="6">
    <source>
        <dbReference type="Proteomes" id="UP001576708"/>
    </source>
</evidence>
<accession>A0ABV4VFZ8</accession>
<evidence type="ECO:0000259" key="4">
    <source>
        <dbReference type="Pfam" id="PF00535"/>
    </source>
</evidence>
<protein>
    <submittedName>
        <fullName evidence="5">Glycosyltransferase family 2 protein</fullName>
        <ecNumber evidence="5">2.4.-.-</ecNumber>
    </submittedName>
</protein>
<comment type="similarity">
    <text evidence="1">Belongs to the glycosyltransferase 2 family.</text>
</comment>
<dbReference type="Proteomes" id="UP001576708">
    <property type="component" value="Unassembled WGS sequence"/>
</dbReference>
<proteinExistence type="inferred from homology"/>
<dbReference type="InterPro" id="IPR001173">
    <property type="entry name" value="Glyco_trans_2-like"/>
</dbReference>
<dbReference type="Pfam" id="PF00535">
    <property type="entry name" value="Glycos_transf_2"/>
    <property type="match status" value="1"/>
</dbReference>
<evidence type="ECO:0000313" key="5">
    <source>
        <dbReference type="EMBL" id="MFB2619211.1"/>
    </source>
</evidence>
<keyword evidence="3 5" id="KW-0808">Transferase</keyword>
<dbReference type="SUPFAM" id="SSF53448">
    <property type="entry name" value="Nucleotide-diphospho-sugar transferases"/>
    <property type="match status" value="1"/>
</dbReference>
<dbReference type="EC" id="2.4.-.-" evidence="5"/>
<evidence type="ECO:0000256" key="2">
    <source>
        <dbReference type="ARBA" id="ARBA00022676"/>
    </source>
</evidence>
<dbReference type="PANTHER" id="PTHR43179">
    <property type="entry name" value="RHAMNOSYLTRANSFERASE WBBL"/>
    <property type="match status" value="1"/>
</dbReference>
<dbReference type="RefSeq" id="WP_342201004.1">
    <property type="nucleotide sequence ID" value="NZ_JBCATE010000002.1"/>
</dbReference>
<keyword evidence="2 5" id="KW-0328">Glycosyltransferase</keyword>
<gene>
    <name evidence="5" type="ORF">ACE02W_05240</name>
</gene>
<dbReference type="Gene3D" id="3.90.550.10">
    <property type="entry name" value="Spore Coat Polysaccharide Biosynthesis Protein SpsA, Chain A"/>
    <property type="match status" value="1"/>
</dbReference>